<evidence type="ECO:0000313" key="2">
    <source>
        <dbReference type="EMBL" id="MEQ4486159.1"/>
    </source>
</evidence>
<protein>
    <recommendedName>
        <fullName evidence="4">DUF4083 domain-containing protein</fullName>
    </recommendedName>
</protein>
<reference evidence="2 3" key="1">
    <citation type="journal article" date="2023" name="Genome Announc.">
        <title>Pan-Genome Analyses of the Genus Cohnella and Proposal of the Novel Species Cohnella silvisoli sp. nov., Isolated from Forest Soil.</title>
        <authorList>
            <person name="Wang C."/>
            <person name="Mao L."/>
            <person name="Bao G."/>
            <person name="Zhu H."/>
        </authorList>
    </citation>
    <scope>NUCLEOTIDE SEQUENCE [LARGE SCALE GENOMIC DNA]</scope>
    <source>
        <strain evidence="2 3">NL03-T5-1</strain>
    </source>
</reference>
<keyword evidence="1" id="KW-1133">Transmembrane helix</keyword>
<evidence type="ECO:0000313" key="3">
    <source>
        <dbReference type="Proteomes" id="UP001493487"/>
    </source>
</evidence>
<keyword evidence="3" id="KW-1185">Reference proteome</keyword>
<comment type="caution">
    <text evidence="2">The sequence shown here is derived from an EMBL/GenBank/DDBJ whole genome shotgun (WGS) entry which is preliminary data.</text>
</comment>
<gene>
    <name evidence="2" type="ORF">QJS35_27640</name>
</gene>
<keyword evidence="1" id="KW-0812">Transmembrane</keyword>
<sequence length="70" mass="7966">MEVAGIFVILLLCLIAILIVAAVVRYAVDSSKTSKKLGDLITEVQYLRNEIRKQNDNKKIENKHIIDERV</sequence>
<dbReference type="EMBL" id="JASKHM010000019">
    <property type="protein sequence ID" value="MEQ4486159.1"/>
    <property type="molecule type" value="Genomic_DNA"/>
</dbReference>
<accession>A0ABV1L1G9</accession>
<dbReference type="RefSeq" id="WP_232189193.1">
    <property type="nucleotide sequence ID" value="NZ_JAIOAP010000018.1"/>
</dbReference>
<organism evidence="2 3">
    <name type="scientific">Cohnella silvisoli</name>
    <dbReference type="NCBI Taxonomy" id="2873699"/>
    <lineage>
        <taxon>Bacteria</taxon>
        <taxon>Bacillati</taxon>
        <taxon>Bacillota</taxon>
        <taxon>Bacilli</taxon>
        <taxon>Bacillales</taxon>
        <taxon>Paenibacillaceae</taxon>
        <taxon>Cohnella</taxon>
    </lineage>
</organism>
<evidence type="ECO:0008006" key="4">
    <source>
        <dbReference type="Google" id="ProtNLM"/>
    </source>
</evidence>
<keyword evidence="1" id="KW-0472">Membrane</keyword>
<dbReference type="Proteomes" id="UP001493487">
    <property type="component" value="Unassembled WGS sequence"/>
</dbReference>
<proteinExistence type="predicted"/>
<feature type="transmembrane region" description="Helical" evidence="1">
    <location>
        <begin position="6"/>
        <end position="28"/>
    </location>
</feature>
<evidence type="ECO:0000256" key="1">
    <source>
        <dbReference type="SAM" id="Phobius"/>
    </source>
</evidence>
<name>A0ABV1L1G9_9BACL</name>